<evidence type="ECO:0000256" key="6">
    <source>
        <dbReference type="SAM" id="Phobius"/>
    </source>
</evidence>
<evidence type="ECO:0000256" key="4">
    <source>
        <dbReference type="ARBA" id="ARBA00023136"/>
    </source>
</evidence>
<keyword evidence="2 6" id="KW-0812">Transmembrane</keyword>
<comment type="similarity">
    <text evidence="5">Belongs to the SAT4 family.</text>
</comment>
<evidence type="ECO:0000313" key="8">
    <source>
        <dbReference type="EMBL" id="KAK0516347.1"/>
    </source>
</evidence>
<dbReference type="InterPro" id="IPR052337">
    <property type="entry name" value="SAT4-like"/>
</dbReference>
<dbReference type="GO" id="GO:0016020">
    <property type="term" value="C:membrane"/>
    <property type="evidence" value="ECO:0007669"/>
    <property type="project" value="UniProtKB-SubCell"/>
</dbReference>
<feature type="transmembrane region" description="Helical" evidence="6">
    <location>
        <begin position="242"/>
        <end position="263"/>
    </location>
</feature>
<accession>A0AA39R7J4</accession>
<dbReference type="Proteomes" id="UP001166286">
    <property type="component" value="Unassembled WGS sequence"/>
</dbReference>
<dbReference type="EMBL" id="JAFEKC020000002">
    <property type="protein sequence ID" value="KAK0516347.1"/>
    <property type="molecule type" value="Genomic_DNA"/>
</dbReference>
<dbReference type="PANTHER" id="PTHR33048">
    <property type="entry name" value="PTH11-LIKE INTEGRAL MEMBRANE PROTEIN (AFU_ORTHOLOGUE AFUA_5G11245)"/>
    <property type="match status" value="1"/>
</dbReference>
<feature type="transmembrane region" description="Helical" evidence="6">
    <location>
        <begin position="201"/>
        <end position="222"/>
    </location>
</feature>
<organism evidence="8 9">
    <name type="scientific">Cladonia borealis</name>
    <dbReference type="NCBI Taxonomy" id="184061"/>
    <lineage>
        <taxon>Eukaryota</taxon>
        <taxon>Fungi</taxon>
        <taxon>Dikarya</taxon>
        <taxon>Ascomycota</taxon>
        <taxon>Pezizomycotina</taxon>
        <taxon>Lecanoromycetes</taxon>
        <taxon>OSLEUM clade</taxon>
        <taxon>Lecanoromycetidae</taxon>
        <taxon>Lecanorales</taxon>
        <taxon>Lecanorineae</taxon>
        <taxon>Cladoniaceae</taxon>
        <taxon>Cladonia</taxon>
    </lineage>
</organism>
<dbReference type="Pfam" id="PF20684">
    <property type="entry name" value="Fung_rhodopsin"/>
    <property type="match status" value="1"/>
</dbReference>
<feature type="transmembrane region" description="Helical" evidence="6">
    <location>
        <begin position="84"/>
        <end position="108"/>
    </location>
</feature>
<gene>
    <name evidence="8" type="ORF">JMJ35_000950</name>
</gene>
<evidence type="ECO:0000259" key="7">
    <source>
        <dbReference type="Pfam" id="PF20684"/>
    </source>
</evidence>
<keyword evidence="4 6" id="KW-0472">Membrane</keyword>
<evidence type="ECO:0000313" key="9">
    <source>
        <dbReference type="Proteomes" id="UP001166286"/>
    </source>
</evidence>
<dbReference type="InterPro" id="IPR049326">
    <property type="entry name" value="Rhodopsin_dom_fungi"/>
</dbReference>
<feature type="transmembrane region" description="Helical" evidence="6">
    <location>
        <begin position="41"/>
        <end position="64"/>
    </location>
</feature>
<feature type="transmembrane region" description="Helical" evidence="6">
    <location>
        <begin position="164"/>
        <end position="189"/>
    </location>
</feature>
<dbReference type="AlphaFoldDB" id="A0AA39R7J4"/>
<evidence type="ECO:0000256" key="5">
    <source>
        <dbReference type="ARBA" id="ARBA00038359"/>
    </source>
</evidence>
<comment type="caution">
    <text evidence="8">The sequence shown here is derived from an EMBL/GenBank/DDBJ whole genome shotgun (WGS) entry which is preliminary data.</text>
</comment>
<keyword evidence="3 6" id="KW-1133">Transmembrane helix</keyword>
<evidence type="ECO:0000256" key="3">
    <source>
        <dbReference type="ARBA" id="ARBA00022989"/>
    </source>
</evidence>
<reference evidence="8" key="1">
    <citation type="submission" date="2023-03" db="EMBL/GenBank/DDBJ databases">
        <title>Complete genome of Cladonia borealis.</title>
        <authorList>
            <person name="Park H."/>
        </authorList>
    </citation>
    <scope>NUCLEOTIDE SEQUENCE</scope>
    <source>
        <strain evidence="8">ANT050790</strain>
    </source>
</reference>
<evidence type="ECO:0000256" key="1">
    <source>
        <dbReference type="ARBA" id="ARBA00004141"/>
    </source>
</evidence>
<dbReference type="PANTHER" id="PTHR33048:SF47">
    <property type="entry name" value="INTEGRAL MEMBRANE PROTEIN-RELATED"/>
    <property type="match status" value="1"/>
</dbReference>
<sequence length="365" mass="41239">MVTTAANLIGFSVTFLFLDTLFVGLRLLSRRISAAMLWWDDSFIIISLILSYGSYTFIFIAVHNGMGKHTSFVTPYDESQQFKILYASEICYPVTMTIIKTSILLFYLRLFGVRKWFRRVLYVTESVVVCWCIATVLAAIFRCSPVRYGLLPITEETISHCDDIYAYLLATSVLNVVVEFWILLLPLSVVWTLQLPNRQKVAVTCIFLLGAFICGASIARAITVSNVNPLDITWTATTPVIWSNIEISIAIICACLPVLGPLVQAVNRKLSHRSQTSNQPGWPSQSPTNKEGVYNLQQYSTTIPTKRGTFLKLDKEPCATPPTADWLLNNRELATREREHPEEVEEHMAVATSRARQEYSYVNML</sequence>
<feature type="domain" description="Rhodopsin" evidence="7">
    <location>
        <begin position="25"/>
        <end position="264"/>
    </location>
</feature>
<proteinExistence type="inferred from homology"/>
<keyword evidence="9" id="KW-1185">Reference proteome</keyword>
<protein>
    <recommendedName>
        <fullName evidence="7">Rhodopsin domain-containing protein</fullName>
    </recommendedName>
</protein>
<feature type="transmembrane region" description="Helical" evidence="6">
    <location>
        <begin position="120"/>
        <end position="141"/>
    </location>
</feature>
<evidence type="ECO:0000256" key="2">
    <source>
        <dbReference type="ARBA" id="ARBA00022692"/>
    </source>
</evidence>
<feature type="transmembrane region" description="Helical" evidence="6">
    <location>
        <begin position="6"/>
        <end position="29"/>
    </location>
</feature>
<name>A0AA39R7J4_9LECA</name>
<comment type="subcellular location">
    <subcellularLocation>
        <location evidence="1">Membrane</location>
        <topology evidence="1">Multi-pass membrane protein</topology>
    </subcellularLocation>
</comment>